<reference evidence="2" key="1">
    <citation type="submission" date="2022-04" db="EMBL/GenBank/DDBJ databases">
        <title>A functionally conserved STORR gene fusion in Papaver species that diverged 16.8 million years ago.</title>
        <authorList>
            <person name="Catania T."/>
        </authorList>
    </citation>
    <scope>NUCLEOTIDE SEQUENCE</scope>
    <source>
        <strain evidence="2">S-188037</strain>
    </source>
</reference>
<name>A0AAD4S1K2_9MAGN</name>
<accession>A0AAD4S1K2</accession>
<dbReference type="GO" id="GO:0019005">
    <property type="term" value="C:SCF ubiquitin ligase complex"/>
    <property type="evidence" value="ECO:0007669"/>
    <property type="project" value="TreeGrafter"/>
</dbReference>
<organism evidence="2 3">
    <name type="scientific">Papaver atlanticum</name>
    <dbReference type="NCBI Taxonomy" id="357466"/>
    <lineage>
        <taxon>Eukaryota</taxon>
        <taxon>Viridiplantae</taxon>
        <taxon>Streptophyta</taxon>
        <taxon>Embryophyta</taxon>
        <taxon>Tracheophyta</taxon>
        <taxon>Spermatophyta</taxon>
        <taxon>Magnoliopsida</taxon>
        <taxon>Ranunculales</taxon>
        <taxon>Papaveraceae</taxon>
        <taxon>Papaveroideae</taxon>
        <taxon>Papaver</taxon>
    </lineage>
</organism>
<dbReference type="SUPFAM" id="SSF52047">
    <property type="entry name" value="RNI-like"/>
    <property type="match status" value="1"/>
</dbReference>
<dbReference type="EMBL" id="JAJJMB010015535">
    <property type="protein sequence ID" value="KAI3853655.1"/>
    <property type="molecule type" value="Genomic_DNA"/>
</dbReference>
<dbReference type="InterPro" id="IPR032675">
    <property type="entry name" value="LRR_dom_sf"/>
</dbReference>
<evidence type="ECO:0000313" key="2">
    <source>
        <dbReference type="EMBL" id="KAI3853655.1"/>
    </source>
</evidence>
<sequence length="325" mass="36130">MIMMMTVRVKSVEPPHLLTQASPMTSGSLAIITCRMLIRFQHLKRLSLSRLPRITDFVTSQSQQSFGSEVQSLSLDNCTEYSDIQLSLVFSWFPRLTYIRLDSCGITDKGLEALEKCCSSLETVHLPRCYSITDLGISFLVQNCRELRSLCIDSCINITGIGFLECAHTLASLEAGGCKLKPEGINAIVSGGGLKYLCLKRLDEFEVEEGFAKVEERFAEVEQECINTEAVIMISKGCPSLKELFLSNCEEVELEGWEAIGQNCKELESLFLTGCQKLCDAGLQALCDGCNKFSILYVDSRKNSCSDSALELFERTKPGVMCLWP</sequence>
<dbReference type="Gene3D" id="3.80.10.10">
    <property type="entry name" value="Ribonuclease Inhibitor"/>
    <property type="match status" value="2"/>
</dbReference>
<dbReference type="GO" id="GO:0031146">
    <property type="term" value="P:SCF-dependent proteasomal ubiquitin-dependent protein catabolic process"/>
    <property type="evidence" value="ECO:0007669"/>
    <property type="project" value="TreeGrafter"/>
</dbReference>
<dbReference type="SMART" id="SM00367">
    <property type="entry name" value="LRR_CC"/>
    <property type="match status" value="6"/>
</dbReference>
<gene>
    <name evidence="2" type="ORF">MKW98_025172</name>
</gene>
<dbReference type="AlphaFoldDB" id="A0AAD4S1K2"/>
<comment type="caution">
    <text evidence="2">The sequence shown here is derived from an EMBL/GenBank/DDBJ whole genome shotgun (WGS) entry which is preliminary data.</text>
</comment>
<evidence type="ECO:0000313" key="3">
    <source>
        <dbReference type="Proteomes" id="UP001202328"/>
    </source>
</evidence>
<protein>
    <recommendedName>
        <fullName evidence="1">At1g61320/AtMIF1 LRR domain-containing protein</fullName>
    </recommendedName>
</protein>
<dbReference type="InterPro" id="IPR006553">
    <property type="entry name" value="Leu-rich_rpt_Cys-con_subtyp"/>
</dbReference>
<dbReference type="Proteomes" id="UP001202328">
    <property type="component" value="Unassembled WGS sequence"/>
</dbReference>
<feature type="domain" description="At1g61320/AtMIF1 LRR" evidence="1">
    <location>
        <begin position="57"/>
        <end position="159"/>
    </location>
</feature>
<evidence type="ECO:0000259" key="1">
    <source>
        <dbReference type="Pfam" id="PF23622"/>
    </source>
</evidence>
<proteinExistence type="predicted"/>
<dbReference type="InterPro" id="IPR055357">
    <property type="entry name" value="LRR_At1g61320_AtMIF1"/>
</dbReference>
<dbReference type="PANTHER" id="PTHR13318">
    <property type="entry name" value="PARTNER OF PAIRED, ISOFORM B-RELATED"/>
    <property type="match status" value="1"/>
</dbReference>
<dbReference type="Pfam" id="PF23622">
    <property type="entry name" value="LRR_At1g61320_AtMIF1"/>
    <property type="match status" value="1"/>
</dbReference>
<keyword evidence="3" id="KW-1185">Reference proteome</keyword>